<protein>
    <submittedName>
        <fullName evidence="2">Uncharacterized protein</fullName>
    </submittedName>
</protein>
<reference evidence="2" key="1">
    <citation type="journal article" date="2020" name="Nature">
        <title>Giant virus diversity and host interactions through global metagenomics.</title>
        <authorList>
            <person name="Schulz F."/>
            <person name="Roux S."/>
            <person name="Paez-Espino D."/>
            <person name="Jungbluth S."/>
            <person name="Walsh D.A."/>
            <person name="Denef V.J."/>
            <person name="McMahon K.D."/>
            <person name="Konstantinidis K.T."/>
            <person name="Eloe-Fadrosh E.A."/>
            <person name="Kyrpides N.C."/>
            <person name="Woyke T."/>
        </authorList>
    </citation>
    <scope>NUCLEOTIDE SEQUENCE</scope>
    <source>
        <strain evidence="2">GVMAG-M-3300023179-90</strain>
    </source>
</reference>
<sequence>MESESAVAKTDTTTEENKNKENDKHIMVVQINLFTNIPEGEHTIQNKEFTRNMIVLDKETDNKINESETASSIGFNSNSNLSNYPFISSKYKLKSSIIYKNYDYIYKFFFSYNTFVKKLENYATLSDENPNEIIYHNIDVLLRALFPLFLKTSEGYYNSFEYIENRNKLSEEFDLNNIVETLKKTVNISRQKYTVLNIGKEYTVKKIVWLNDFMNNPNYNNLMISYRKFKNWINDYAVNDAVNYDLIQTQTFVTNRNELEKNKLKMGNRLNFGDKGITPPNPFFMQEIKDNTGKLNENYLNYAQFYYIIQYYIDNKTINKDLQELIDGVFNFKPAKPIKDGTSIKDAILEKKQVKTFYDNMDNIIENHIDENFKKIIAFDTRKIVEQNKKFLKIIKIDVMMDFIEGKINNENYSTIQCPYMSNNLSNFILNKFYYKNNNDDYNFLKNSKYIYSITNKEIKTIQTKEKKILPNIKKNEYNDDKKDWNKDWNKEFDKKDMDNKRLNGGIYQRRKSRNKKFHKKRNTKKNI</sequence>
<accession>A0A6C0HB64</accession>
<evidence type="ECO:0000313" key="2">
    <source>
        <dbReference type="EMBL" id="QHT77630.1"/>
    </source>
</evidence>
<dbReference type="EMBL" id="MN739920">
    <property type="protein sequence ID" value="QHT77630.1"/>
    <property type="molecule type" value="Genomic_DNA"/>
</dbReference>
<proteinExistence type="predicted"/>
<dbReference type="AlphaFoldDB" id="A0A6C0HB64"/>
<feature type="region of interest" description="Disordered" evidence="1">
    <location>
        <begin position="1"/>
        <end position="22"/>
    </location>
</feature>
<evidence type="ECO:0000256" key="1">
    <source>
        <dbReference type="SAM" id="MobiDB-lite"/>
    </source>
</evidence>
<organism evidence="2">
    <name type="scientific">viral metagenome</name>
    <dbReference type="NCBI Taxonomy" id="1070528"/>
    <lineage>
        <taxon>unclassified sequences</taxon>
        <taxon>metagenomes</taxon>
        <taxon>organismal metagenomes</taxon>
    </lineage>
</organism>
<feature type="region of interest" description="Disordered" evidence="1">
    <location>
        <begin position="509"/>
        <end position="528"/>
    </location>
</feature>
<name>A0A6C0HB64_9ZZZZ</name>